<name>A0A8J8TBX3_9EURY</name>
<accession>A0A8J8TBX3</accession>
<feature type="transmembrane region" description="Helical" evidence="1">
    <location>
        <begin position="51"/>
        <end position="69"/>
    </location>
</feature>
<feature type="transmembrane region" description="Helical" evidence="1">
    <location>
        <begin position="22"/>
        <end position="39"/>
    </location>
</feature>
<comment type="caution">
    <text evidence="2">The sequence shown here is derived from an EMBL/GenBank/DDBJ whole genome shotgun (WGS) entry which is preliminary data.</text>
</comment>
<protein>
    <submittedName>
        <fullName evidence="2">Uncharacterized protein</fullName>
    </submittedName>
</protein>
<dbReference type="Proteomes" id="UP000705823">
    <property type="component" value="Unassembled WGS sequence"/>
</dbReference>
<sequence length="72" mass="7853">MANDQSGGVVQWLAEYPNLKSMRIGGFGLMFVLFGAILLRITTGGFTGMQLSLIGFGTVMCLWIAWAGWYTS</sequence>
<dbReference type="AlphaFoldDB" id="A0A8J8TBX3"/>
<gene>
    <name evidence="2" type="ORF">EGH24_03750</name>
</gene>
<reference evidence="2" key="1">
    <citation type="submission" date="2019-02" db="EMBL/GenBank/DDBJ databases">
        <title>Halonotius sp. a new haloarchaeum isolated from saline soil.</title>
        <authorList>
            <person name="Duran-Viseras A."/>
            <person name="Sanchez-Porro C."/>
            <person name="Ventosa A."/>
        </authorList>
    </citation>
    <scope>NUCLEOTIDE SEQUENCE</scope>
    <source>
        <strain evidence="2">F15B</strain>
    </source>
</reference>
<keyword evidence="3" id="KW-1185">Reference proteome</keyword>
<keyword evidence="1" id="KW-1133">Transmembrane helix</keyword>
<organism evidence="2 3">
    <name type="scientific">Halonotius terrestris</name>
    <dbReference type="NCBI Taxonomy" id="2487750"/>
    <lineage>
        <taxon>Archaea</taxon>
        <taxon>Methanobacteriati</taxon>
        <taxon>Methanobacteriota</taxon>
        <taxon>Stenosarchaea group</taxon>
        <taxon>Halobacteria</taxon>
        <taxon>Halobacteriales</taxon>
        <taxon>Haloferacaceae</taxon>
        <taxon>Halonotius</taxon>
    </lineage>
</organism>
<keyword evidence="1" id="KW-0472">Membrane</keyword>
<dbReference type="RefSeq" id="WP_142978842.1">
    <property type="nucleotide sequence ID" value="NZ_RKLU01000002.1"/>
</dbReference>
<dbReference type="EMBL" id="RKLU01000002">
    <property type="protein sequence ID" value="TQQ82577.1"/>
    <property type="molecule type" value="Genomic_DNA"/>
</dbReference>
<evidence type="ECO:0000256" key="1">
    <source>
        <dbReference type="SAM" id="Phobius"/>
    </source>
</evidence>
<proteinExistence type="predicted"/>
<evidence type="ECO:0000313" key="3">
    <source>
        <dbReference type="Proteomes" id="UP000705823"/>
    </source>
</evidence>
<evidence type="ECO:0000313" key="2">
    <source>
        <dbReference type="EMBL" id="TQQ82577.1"/>
    </source>
</evidence>
<keyword evidence="1" id="KW-0812">Transmembrane</keyword>
<dbReference type="OrthoDB" id="339301at2157"/>